<dbReference type="AlphaFoldDB" id="D3ARE0"/>
<dbReference type="Proteomes" id="UP000004968">
    <property type="component" value="Unassembled WGS sequence"/>
</dbReference>
<organism evidence="1 2">
    <name type="scientific">Hungatella hathewayi DSM 13479</name>
    <dbReference type="NCBI Taxonomy" id="566550"/>
    <lineage>
        <taxon>Bacteria</taxon>
        <taxon>Bacillati</taxon>
        <taxon>Bacillota</taxon>
        <taxon>Clostridia</taxon>
        <taxon>Lachnospirales</taxon>
        <taxon>Lachnospiraceae</taxon>
        <taxon>Hungatella</taxon>
    </lineage>
</organism>
<protein>
    <submittedName>
        <fullName evidence="1">Uncharacterized protein</fullName>
    </submittedName>
</protein>
<evidence type="ECO:0000313" key="1">
    <source>
        <dbReference type="EMBL" id="EFC95619.1"/>
    </source>
</evidence>
<proteinExistence type="predicted"/>
<name>D3ARE0_9FIRM</name>
<sequence>MDQLFGREKYFLRIVENQLKPWYDKESDFKLCAKQHFNE</sequence>
<reference evidence="1 2" key="1">
    <citation type="submission" date="2010-01" db="EMBL/GenBank/DDBJ databases">
        <authorList>
            <person name="Weinstock G."/>
            <person name="Sodergren E."/>
            <person name="Clifton S."/>
            <person name="Fulton L."/>
            <person name="Fulton B."/>
            <person name="Courtney L."/>
            <person name="Fronick C."/>
            <person name="Harrison M."/>
            <person name="Strong C."/>
            <person name="Farmer C."/>
            <person name="Delahaunty K."/>
            <person name="Markovic C."/>
            <person name="Hall O."/>
            <person name="Minx P."/>
            <person name="Tomlinson C."/>
            <person name="Mitreva M."/>
            <person name="Nelson J."/>
            <person name="Hou S."/>
            <person name="Wollam A."/>
            <person name="Pepin K.H."/>
            <person name="Johnson M."/>
            <person name="Bhonagiri V."/>
            <person name="Nash W.E."/>
            <person name="Warren W."/>
            <person name="Chinwalla A."/>
            <person name="Mardis E.R."/>
            <person name="Wilson R.K."/>
        </authorList>
    </citation>
    <scope>NUCLEOTIDE SEQUENCE [LARGE SCALE GENOMIC DNA]</scope>
    <source>
        <strain evidence="1 2">DSM 13479</strain>
    </source>
</reference>
<evidence type="ECO:0000313" key="2">
    <source>
        <dbReference type="Proteomes" id="UP000004968"/>
    </source>
</evidence>
<gene>
    <name evidence="1" type="ORF">CLOSTHATH_06196</name>
</gene>
<accession>D3ARE0</accession>
<dbReference type="EMBL" id="ACIO01000714">
    <property type="protein sequence ID" value="EFC95619.1"/>
    <property type="molecule type" value="Genomic_DNA"/>
</dbReference>
<comment type="caution">
    <text evidence="1">The sequence shown here is derived from an EMBL/GenBank/DDBJ whole genome shotgun (WGS) entry which is preliminary data.</text>
</comment>
<dbReference type="HOGENOM" id="CLU_3310987_0_0_9"/>